<evidence type="ECO:0000313" key="13">
    <source>
        <dbReference type="EMBL" id="HJF94081.1"/>
    </source>
</evidence>
<feature type="chain" id="PRO_5039608116" evidence="11">
    <location>
        <begin position="23"/>
        <end position="417"/>
    </location>
</feature>
<evidence type="ECO:0000256" key="6">
    <source>
        <dbReference type="ARBA" id="ARBA00022984"/>
    </source>
</evidence>
<dbReference type="InterPro" id="IPR012338">
    <property type="entry name" value="Beta-lactam/transpept-like"/>
</dbReference>
<dbReference type="AlphaFoldDB" id="A0A921I035"/>
<dbReference type="GO" id="GO:0071555">
    <property type="term" value="P:cell wall organization"/>
    <property type="evidence" value="ECO:0007669"/>
    <property type="project" value="UniProtKB-KW"/>
</dbReference>
<dbReference type="GO" id="GO:0008360">
    <property type="term" value="P:regulation of cell shape"/>
    <property type="evidence" value="ECO:0007669"/>
    <property type="project" value="UniProtKB-KW"/>
</dbReference>
<feature type="active site" description="Proton acceptor" evidence="8">
    <location>
        <position position="78"/>
    </location>
</feature>
<keyword evidence="7" id="KW-0961">Cell wall biogenesis/degradation</keyword>
<evidence type="ECO:0000256" key="7">
    <source>
        <dbReference type="ARBA" id="ARBA00023316"/>
    </source>
</evidence>
<evidence type="ECO:0000256" key="3">
    <source>
        <dbReference type="ARBA" id="ARBA00022729"/>
    </source>
</evidence>
<comment type="similarity">
    <text evidence="2 10">Belongs to the peptidase S11 family.</text>
</comment>
<evidence type="ECO:0000256" key="8">
    <source>
        <dbReference type="PIRSR" id="PIRSR618044-1"/>
    </source>
</evidence>
<dbReference type="SUPFAM" id="SSF69189">
    <property type="entry name" value="Penicillin-binding protein associated domain"/>
    <property type="match status" value="1"/>
</dbReference>
<keyword evidence="6" id="KW-0573">Peptidoglycan synthesis</keyword>
<dbReference type="GO" id="GO:0006508">
    <property type="term" value="P:proteolysis"/>
    <property type="evidence" value="ECO:0007669"/>
    <property type="project" value="InterPro"/>
</dbReference>
<evidence type="ECO:0000256" key="9">
    <source>
        <dbReference type="PIRSR" id="PIRSR618044-2"/>
    </source>
</evidence>
<evidence type="ECO:0000256" key="10">
    <source>
        <dbReference type="RuleBase" id="RU004016"/>
    </source>
</evidence>
<dbReference type="Gene3D" id="2.60.410.10">
    <property type="entry name" value="D-Ala-D-Ala carboxypeptidase, C-terminal domain"/>
    <property type="match status" value="1"/>
</dbReference>
<dbReference type="Pfam" id="PF00768">
    <property type="entry name" value="Peptidase_S11"/>
    <property type="match status" value="1"/>
</dbReference>
<comment type="function">
    <text evidence="1">Removes C-terminal D-alanyl residues from sugar-peptide cell wall precursors.</text>
</comment>
<dbReference type="Gene3D" id="3.40.710.10">
    <property type="entry name" value="DD-peptidase/beta-lactamase superfamily"/>
    <property type="match status" value="1"/>
</dbReference>
<keyword evidence="3 11" id="KW-0732">Signal</keyword>
<dbReference type="GO" id="GO:0009252">
    <property type="term" value="P:peptidoglycan biosynthetic process"/>
    <property type="evidence" value="ECO:0007669"/>
    <property type="project" value="UniProtKB-KW"/>
</dbReference>
<evidence type="ECO:0000259" key="12">
    <source>
        <dbReference type="Pfam" id="PF00768"/>
    </source>
</evidence>
<feature type="binding site" evidence="9">
    <location>
        <position position="245"/>
    </location>
    <ligand>
        <name>substrate</name>
    </ligand>
</feature>
<protein>
    <submittedName>
        <fullName evidence="13">D-alanyl-D-alanine carboxypeptidase</fullName>
    </submittedName>
</protein>
<dbReference type="InterPro" id="IPR037167">
    <property type="entry name" value="Peptidase_S11_C_sf"/>
</dbReference>
<feature type="active site" evidence="8">
    <location>
        <position position="130"/>
    </location>
</feature>
<dbReference type="PRINTS" id="PR00725">
    <property type="entry name" value="DADACBPTASE1"/>
</dbReference>
<name>A0A921I035_9FIRM</name>
<dbReference type="SUPFAM" id="SSF56601">
    <property type="entry name" value="beta-lactamase/transpeptidase-like"/>
    <property type="match status" value="1"/>
</dbReference>
<feature type="domain" description="Peptidase S11 D-alanyl-D-alanine carboxypeptidase A N-terminal" evidence="12">
    <location>
        <begin position="43"/>
        <end position="270"/>
    </location>
</feature>
<evidence type="ECO:0000256" key="11">
    <source>
        <dbReference type="SAM" id="SignalP"/>
    </source>
</evidence>
<evidence type="ECO:0000313" key="14">
    <source>
        <dbReference type="Proteomes" id="UP000769156"/>
    </source>
</evidence>
<evidence type="ECO:0000256" key="4">
    <source>
        <dbReference type="ARBA" id="ARBA00022801"/>
    </source>
</evidence>
<dbReference type="GO" id="GO:0009002">
    <property type="term" value="F:serine-type D-Ala-D-Ala carboxypeptidase activity"/>
    <property type="evidence" value="ECO:0007669"/>
    <property type="project" value="InterPro"/>
</dbReference>
<dbReference type="InterPro" id="IPR018044">
    <property type="entry name" value="Peptidase_S11"/>
</dbReference>
<accession>A0A921I035</accession>
<keyword evidence="4" id="KW-0378">Hydrolase</keyword>
<dbReference type="PANTHER" id="PTHR21581:SF33">
    <property type="entry name" value="D-ALANYL-D-ALANINE CARBOXYPEPTIDASE DACB"/>
    <property type="match status" value="1"/>
</dbReference>
<dbReference type="InterPro" id="IPR001967">
    <property type="entry name" value="Peptidase_S11_N"/>
</dbReference>
<evidence type="ECO:0000256" key="5">
    <source>
        <dbReference type="ARBA" id="ARBA00022960"/>
    </source>
</evidence>
<proteinExistence type="inferred from homology"/>
<keyword evidence="13" id="KW-0121">Carboxypeptidase</keyword>
<sequence>MIKRKKKAGLFLASVLFTLALAACPCFCRAAFQADEEETPEELAQLYARSAVLMDADSGRVLFEKDGKTARPIASTTKIMTCILALEEGKPDLVCSVSEKAASQPEVRLGVREGETYLLEDLLYSLMLESHNDSAVVIAENTAGSVETFAGLMNKKSEEIGCQDTYFITPNGLDASDEGGTHSATAEDLARILRYCIMESPKREAFLTVTRTDSYSFTDLSGQRIFSLQNHNAFLSMMEGALTGKTGFTADAGYCYVGALENGGRTFIVALLACGWPNNKGYKWEDTKKLMQYGINHYQYETITLDQSLPSLPVSGGAPPSGSLGSDALALLSSEPFQKELLMAGEEAVTAQVKLPAELDAPVEEGQEVGEILYRIGEFEVGRQKVEAAISVPERDLLWCLDQIIVRFFVGKNKISQ</sequence>
<feature type="active site" description="Acyl-ester intermediate" evidence="8">
    <location>
        <position position="75"/>
    </location>
</feature>
<reference evidence="13" key="1">
    <citation type="journal article" date="2021" name="PeerJ">
        <title>Extensive microbial diversity within the chicken gut microbiome revealed by metagenomics and culture.</title>
        <authorList>
            <person name="Gilroy R."/>
            <person name="Ravi A."/>
            <person name="Getino M."/>
            <person name="Pursley I."/>
            <person name="Horton D.L."/>
            <person name="Alikhan N.F."/>
            <person name="Baker D."/>
            <person name="Gharbi K."/>
            <person name="Hall N."/>
            <person name="Watson M."/>
            <person name="Adriaenssens E.M."/>
            <person name="Foster-Nyarko E."/>
            <person name="Jarju S."/>
            <person name="Secka A."/>
            <person name="Antonio M."/>
            <person name="Oren A."/>
            <person name="Chaudhuri R.R."/>
            <person name="La Ragione R."/>
            <person name="Hildebrand F."/>
            <person name="Pallen M.J."/>
        </authorList>
    </citation>
    <scope>NUCLEOTIDE SEQUENCE</scope>
    <source>
        <strain evidence="13">ChiSjej5B23-16112</strain>
    </source>
</reference>
<evidence type="ECO:0000256" key="2">
    <source>
        <dbReference type="ARBA" id="ARBA00007164"/>
    </source>
</evidence>
<dbReference type="InterPro" id="IPR015956">
    <property type="entry name" value="Peniciliin-bd_prot_C_sf"/>
</dbReference>
<reference evidence="13" key="2">
    <citation type="submission" date="2021-09" db="EMBL/GenBank/DDBJ databases">
        <authorList>
            <person name="Gilroy R."/>
        </authorList>
    </citation>
    <scope>NUCLEOTIDE SEQUENCE</scope>
    <source>
        <strain evidence="13">ChiSjej5B23-16112</strain>
    </source>
</reference>
<evidence type="ECO:0000256" key="1">
    <source>
        <dbReference type="ARBA" id="ARBA00003217"/>
    </source>
</evidence>
<keyword evidence="5" id="KW-0133">Cell shape</keyword>
<dbReference type="EMBL" id="DYVY01000073">
    <property type="protein sequence ID" value="HJF94081.1"/>
    <property type="molecule type" value="Genomic_DNA"/>
</dbReference>
<feature type="signal peptide" evidence="11">
    <location>
        <begin position="1"/>
        <end position="22"/>
    </location>
</feature>
<dbReference type="PANTHER" id="PTHR21581">
    <property type="entry name" value="D-ALANYL-D-ALANINE CARBOXYPEPTIDASE"/>
    <property type="match status" value="1"/>
</dbReference>
<organism evidence="13 14">
    <name type="scientific">Lachnoclostridium phocaeense</name>
    <dbReference type="NCBI Taxonomy" id="1871021"/>
    <lineage>
        <taxon>Bacteria</taxon>
        <taxon>Bacillati</taxon>
        <taxon>Bacillota</taxon>
        <taxon>Clostridia</taxon>
        <taxon>Lachnospirales</taxon>
        <taxon>Lachnospiraceae</taxon>
    </lineage>
</organism>
<dbReference type="PROSITE" id="PS51257">
    <property type="entry name" value="PROKAR_LIPOPROTEIN"/>
    <property type="match status" value="1"/>
</dbReference>
<gene>
    <name evidence="13" type="ORF">K8V82_04750</name>
</gene>
<comment type="caution">
    <text evidence="13">The sequence shown here is derived from an EMBL/GenBank/DDBJ whole genome shotgun (WGS) entry which is preliminary data.</text>
</comment>
<dbReference type="Proteomes" id="UP000769156">
    <property type="component" value="Unassembled WGS sequence"/>
</dbReference>
<keyword evidence="13" id="KW-0645">Protease</keyword>